<dbReference type="RefSeq" id="WP_143736366.1">
    <property type="nucleotide sequence ID" value="NZ_FWXS01000004.1"/>
</dbReference>
<reference evidence="1 2" key="1">
    <citation type="submission" date="2017-04" db="EMBL/GenBank/DDBJ databases">
        <authorList>
            <person name="Afonso C.L."/>
            <person name="Miller P.J."/>
            <person name="Scott M.A."/>
            <person name="Spackman E."/>
            <person name="Goraichik I."/>
            <person name="Dimitrov K.M."/>
            <person name="Suarez D.L."/>
            <person name="Swayne D.E."/>
        </authorList>
    </citation>
    <scope>NUCLEOTIDE SEQUENCE [LARGE SCALE GENOMIC DNA]</scope>
    <source>
        <strain evidence="1 2">CGMCC 1.12708</strain>
    </source>
</reference>
<evidence type="ECO:0000313" key="2">
    <source>
        <dbReference type="Proteomes" id="UP000192393"/>
    </source>
</evidence>
<dbReference type="Proteomes" id="UP000192393">
    <property type="component" value="Unassembled WGS sequence"/>
</dbReference>
<organism evidence="1 2">
    <name type="scientific">Moheibacter sediminis</name>
    <dbReference type="NCBI Taxonomy" id="1434700"/>
    <lineage>
        <taxon>Bacteria</taxon>
        <taxon>Pseudomonadati</taxon>
        <taxon>Bacteroidota</taxon>
        <taxon>Flavobacteriia</taxon>
        <taxon>Flavobacteriales</taxon>
        <taxon>Weeksellaceae</taxon>
        <taxon>Moheibacter</taxon>
    </lineage>
</organism>
<dbReference type="AlphaFoldDB" id="A0A1W2A920"/>
<accession>A0A1W2A920</accession>
<name>A0A1W2A920_9FLAO</name>
<sequence>METTKHMNTVENTTSNIDSLWNVVVNKDGCLTGGQYSKNGKFGNEGCVMDNSKEWKALFEVQKYNLSYYLLSRLDKTDTTIVHTCPFFMASEGELAVYTLQRLYNKNWYDFDEFSDYLARSNKKQEIPVSNRDNLQI</sequence>
<keyword evidence="2" id="KW-1185">Reference proteome</keyword>
<evidence type="ECO:0000313" key="1">
    <source>
        <dbReference type="EMBL" id="SMC57144.1"/>
    </source>
</evidence>
<dbReference type="OrthoDB" id="1427980at2"/>
<protein>
    <submittedName>
        <fullName evidence="1">Uncharacterized protein</fullName>
    </submittedName>
</protein>
<dbReference type="STRING" id="1434700.SAMN06296427_10431"/>
<dbReference type="EMBL" id="FWXS01000004">
    <property type="protein sequence ID" value="SMC57144.1"/>
    <property type="molecule type" value="Genomic_DNA"/>
</dbReference>
<proteinExistence type="predicted"/>
<gene>
    <name evidence="1" type="ORF">SAMN06296427_10431</name>
</gene>